<accession>A0A1H7SDV4</accession>
<dbReference type="EMBL" id="FOBB01000002">
    <property type="protein sequence ID" value="SEL70376.1"/>
    <property type="molecule type" value="Genomic_DNA"/>
</dbReference>
<evidence type="ECO:0000313" key="10">
    <source>
        <dbReference type="Proteomes" id="UP000198984"/>
    </source>
</evidence>
<feature type="transmembrane region" description="Helical" evidence="6">
    <location>
        <begin position="714"/>
        <end position="736"/>
    </location>
</feature>
<feature type="transmembrane region" description="Helical" evidence="6">
    <location>
        <begin position="284"/>
        <end position="305"/>
    </location>
</feature>
<dbReference type="OrthoDB" id="1451596at2"/>
<evidence type="ECO:0000256" key="3">
    <source>
        <dbReference type="ARBA" id="ARBA00022692"/>
    </source>
</evidence>
<evidence type="ECO:0000256" key="2">
    <source>
        <dbReference type="ARBA" id="ARBA00022475"/>
    </source>
</evidence>
<dbReference type="PANTHER" id="PTHR30572">
    <property type="entry name" value="MEMBRANE COMPONENT OF TRANSPORTER-RELATED"/>
    <property type="match status" value="1"/>
</dbReference>
<dbReference type="AlphaFoldDB" id="A0A1H7SDV4"/>
<proteinExistence type="predicted"/>
<dbReference type="GO" id="GO:0022857">
    <property type="term" value="F:transmembrane transporter activity"/>
    <property type="evidence" value="ECO:0007669"/>
    <property type="project" value="TreeGrafter"/>
</dbReference>
<feature type="transmembrane region" description="Helical" evidence="6">
    <location>
        <begin position="756"/>
        <end position="779"/>
    </location>
</feature>
<organism evidence="9 10">
    <name type="scientific">Chitinophaga rupis</name>
    <dbReference type="NCBI Taxonomy" id="573321"/>
    <lineage>
        <taxon>Bacteria</taxon>
        <taxon>Pseudomonadati</taxon>
        <taxon>Bacteroidota</taxon>
        <taxon>Chitinophagia</taxon>
        <taxon>Chitinophagales</taxon>
        <taxon>Chitinophagaceae</taxon>
        <taxon>Chitinophaga</taxon>
    </lineage>
</organism>
<keyword evidence="10" id="KW-1185">Reference proteome</keyword>
<keyword evidence="5 6" id="KW-0472">Membrane</keyword>
<feature type="domain" description="ABC3 transporter permease C-terminal" evidence="7">
    <location>
        <begin position="673"/>
        <end position="786"/>
    </location>
</feature>
<keyword evidence="4 6" id="KW-1133">Transmembrane helix</keyword>
<feature type="transmembrane region" description="Helical" evidence="6">
    <location>
        <begin position="426"/>
        <end position="447"/>
    </location>
</feature>
<dbReference type="PANTHER" id="PTHR30572:SF18">
    <property type="entry name" value="ABC-TYPE MACROLIDE FAMILY EXPORT SYSTEM PERMEASE COMPONENT 2"/>
    <property type="match status" value="1"/>
</dbReference>
<dbReference type="InterPro" id="IPR050250">
    <property type="entry name" value="Macrolide_Exporter_MacB"/>
</dbReference>
<feature type="domain" description="MacB-like periplasmic core" evidence="8">
    <location>
        <begin position="461"/>
        <end position="636"/>
    </location>
</feature>
<keyword evidence="2" id="KW-1003">Cell membrane</keyword>
<protein>
    <submittedName>
        <fullName evidence="9">ABC-type antimicrobial peptide transport system, permease component</fullName>
    </submittedName>
</protein>
<reference evidence="9 10" key="1">
    <citation type="submission" date="2016-10" db="EMBL/GenBank/DDBJ databases">
        <authorList>
            <person name="de Groot N.N."/>
        </authorList>
    </citation>
    <scope>NUCLEOTIDE SEQUENCE [LARGE SCALE GENOMIC DNA]</scope>
    <source>
        <strain evidence="9 10">DSM 21039</strain>
    </source>
</reference>
<dbReference type="Pfam" id="PF12704">
    <property type="entry name" value="MacB_PCD"/>
    <property type="match status" value="2"/>
</dbReference>
<feature type="transmembrane region" description="Helical" evidence="6">
    <location>
        <begin position="332"/>
        <end position="359"/>
    </location>
</feature>
<evidence type="ECO:0000256" key="4">
    <source>
        <dbReference type="ARBA" id="ARBA00022989"/>
    </source>
</evidence>
<dbReference type="STRING" id="573321.SAMN04488505_102898"/>
<dbReference type="Proteomes" id="UP000198984">
    <property type="component" value="Unassembled WGS sequence"/>
</dbReference>
<dbReference type="GO" id="GO:0005886">
    <property type="term" value="C:plasma membrane"/>
    <property type="evidence" value="ECO:0007669"/>
    <property type="project" value="UniProtKB-SubCell"/>
</dbReference>
<evidence type="ECO:0000259" key="8">
    <source>
        <dbReference type="Pfam" id="PF12704"/>
    </source>
</evidence>
<dbReference type="InterPro" id="IPR025857">
    <property type="entry name" value="MacB_PCD"/>
</dbReference>
<dbReference type="RefSeq" id="WP_089910986.1">
    <property type="nucleotide sequence ID" value="NZ_FOBB01000002.1"/>
</dbReference>
<feature type="domain" description="MacB-like periplasmic core" evidence="8">
    <location>
        <begin position="20"/>
        <end position="247"/>
    </location>
</feature>
<comment type="subcellular location">
    <subcellularLocation>
        <location evidence="1">Cell membrane</location>
        <topology evidence="1">Multi-pass membrane protein</topology>
    </subcellularLocation>
</comment>
<feature type="transmembrane region" description="Helical" evidence="6">
    <location>
        <begin position="670"/>
        <end position="693"/>
    </location>
</feature>
<dbReference type="Pfam" id="PF02687">
    <property type="entry name" value="FtsX"/>
    <property type="match status" value="2"/>
</dbReference>
<gene>
    <name evidence="9" type="ORF">SAMN04488505_102898</name>
</gene>
<keyword evidence="3 6" id="KW-0812">Transmembrane</keyword>
<evidence type="ECO:0000256" key="1">
    <source>
        <dbReference type="ARBA" id="ARBA00004651"/>
    </source>
</evidence>
<feature type="domain" description="ABC3 transporter permease C-terminal" evidence="7">
    <location>
        <begin position="291"/>
        <end position="401"/>
    </location>
</feature>
<name>A0A1H7SDV4_9BACT</name>
<dbReference type="InterPro" id="IPR003838">
    <property type="entry name" value="ABC3_permease_C"/>
</dbReference>
<evidence type="ECO:0000256" key="5">
    <source>
        <dbReference type="ARBA" id="ARBA00023136"/>
    </source>
</evidence>
<feature type="transmembrane region" description="Helical" evidence="6">
    <location>
        <begin position="21"/>
        <end position="42"/>
    </location>
</feature>
<evidence type="ECO:0000259" key="7">
    <source>
        <dbReference type="Pfam" id="PF02687"/>
    </source>
</evidence>
<feature type="transmembrane region" description="Helical" evidence="6">
    <location>
        <begin position="379"/>
        <end position="405"/>
    </location>
</feature>
<evidence type="ECO:0000313" key="9">
    <source>
        <dbReference type="EMBL" id="SEL70376.1"/>
    </source>
</evidence>
<sequence>MFKNYLLLALRQLRRNRGYSFVNIFGLATGMAIALVIGIWAVDELSIDQHIPNGDRVVEIMQNQWPKGQTSEKTPPSYVGTTVSAALKPWLQNGNYQDVFTHTAMALWAGQHLLVNGDKSIARTGTSAEYTFPLIFGYHFLSGAAGSMRDPNTALISRSTAIALYGTENAVGKTFKYENRRPFIVGGVYADQPTNSSLKDYDFFISIANEETSWVRNTNSFEAHNCRMYALLAGNVTAAQATARIKNICSPFVKYAYENYKVLPFKSLYLHFDDASSIGEGRIVYVRMLGLIGIFILLLACINFMNLATARSEKRAKEVGIRKTAGSLRGHLIAQFLAESVLLAVLSFVLAVALAALTLPWFNQLAGKTMTFPWTNPLFWGLSLICTLLTGLLAGSYPAFYLSAFRPVKVLKGTFKAGKGAGNPRRILVVAQFSISLVLIIGTIVVFRQIQFAKDQPLGYDQAGLITVPDNTHDLDTHYEALRNGLLNTGMVANMANSSANLNGFYQNNFPEWEGMSEEAKTFSFRGIFVNADFGSTIGWKILKGRDFSRAHLSDSTAAIVNETGARILGFKDPIGKTIKYEGKPYTIIGVAKNMISNSPYYPVQPAIFMGEGGHDVFTIRIKPGTPLRTALAAIEPVFKQFNPATPFIYSFVDEEFQKKFNTESRIGNLATVFSALAILISCLGLFGLASFVAEQRTKEIGVRKVLGARVTGLWALLSADFIKLVVFSMLIAMPLSYYCMDQWLQHYALHTSLSAWIFVITGVGLLLLTLATVSYQALRAALMNPIKSLRTE</sequence>
<evidence type="ECO:0000256" key="6">
    <source>
        <dbReference type="SAM" id="Phobius"/>
    </source>
</evidence>